<dbReference type="EMBL" id="CP036267">
    <property type="protein sequence ID" value="QDT34962.1"/>
    <property type="molecule type" value="Genomic_DNA"/>
</dbReference>
<gene>
    <name evidence="1" type="ORF">Mal48_42350</name>
</gene>
<protein>
    <submittedName>
        <fullName evidence="1">Uncharacterized protein</fullName>
    </submittedName>
</protein>
<evidence type="ECO:0000313" key="1">
    <source>
        <dbReference type="EMBL" id="QDT34962.1"/>
    </source>
</evidence>
<dbReference type="RefSeq" id="WP_145203753.1">
    <property type="nucleotide sequence ID" value="NZ_CP036267.1"/>
</dbReference>
<name>A0A517QTN6_9PLAN</name>
<dbReference type="Proteomes" id="UP000315724">
    <property type="component" value="Chromosome"/>
</dbReference>
<dbReference type="AlphaFoldDB" id="A0A517QTN6"/>
<sequence>MDPSATNSLVNSLLIEIHRSLVQYGAEASPWSSDADSELLDRIQDFASKQDKSVSEMVDFLRSRKHLVDFGVYPPEYTSLHFVGLGYFLDRMKESQELLLNDLESAIGQLAGDSEAVKLVERAIEQNQIVLKSLGEVRLAVSTS</sequence>
<evidence type="ECO:0000313" key="2">
    <source>
        <dbReference type="Proteomes" id="UP000315724"/>
    </source>
</evidence>
<keyword evidence="2" id="KW-1185">Reference proteome</keyword>
<proteinExistence type="predicted"/>
<dbReference type="KEGG" id="tpol:Mal48_42350"/>
<accession>A0A517QTN6</accession>
<organism evidence="1 2">
    <name type="scientific">Thalassoglobus polymorphus</name>
    <dbReference type="NCBI Taxonomy" id="2527994"/>
    <lineage>
        <taxon>Bacteria</taxon>
        <taxon>Pseudomonadati</taxon>
        <taxon>Planctomycetota</taxon>
        <taxon>Planctomycetia</taxon>
        <taxon>Planctomycetales</taxon>
        <taxon>Planctomycetaceae</taxon>
        <taxon>Thalassoglobus</taxon>
    </lineage>
</organism>
<dbReference type="OrthoDB" id="287757at2"/>
<reference evidence="1 2" key="1">
    <citation type="submission" date="2019-02" db="EMBL/GenBank/DDBJ databases">
        <title>Deep-cultivation of Planctomycetes and their phenomic and genomic characterization uncovers novel biology.</title>
        <authorList>
            <person name="Wiegand S."/>
            <person name="Jogler M."/>
            <person name="Boedeker C."/>
            <person name="Pinto D."/>
            <person name="Vollmers J."/>
            <person name="Rivas-Marin E."/>
            <person name="Kohn T."/>
            <person name="Peeters S.H."/>
            <person name="Heuer A."/>
            <person name="Rast P."/>
            <person name="Oberbeckmann S."/>
            <person name="Bunk B."/>
            <person name="Jeske O."/>
            <person name="Meyerdierks A."/>
            <person name="Storesund J.E."/>
            <person name="Kallscheuer N."/>
            <person name="Luecker S."/>
            <person name="Lage O.M."/>
            <person name="Pohl T."/>
            <person name="Merkel B.J."/>
            <person name="Hornburger P."/>
            <person name="Mueller R.-W."/>
            <person name="Bruemmer F."/>
            <person name="Labrenz M."/>
            <person name="Spormann A.M."/>
            <person name="Op den Camp H."/>
            <person name="Overmann J."/>
            <person name="Amann R."/>
            <person name="Jetten M.S.M."/>
            <person name="Mascher T."/>
            <person name="Medema M.H."/>
            <person name="Devos D.P."/>
            <person name="Kaster A.-K."/>
            <person name="Ovreas L."/>
            <person name="Rohde M."/>
            <person name="Galperin M.Y."/>
            <person name="Jogler C."/>
        </authorList>
    </citation>
    <scope>NUCLEOTIDE SEQUENCE [LARGE SCALE GENOMIC DNA]</scope>
    <source>
        <strain evidence="1 2">Mal48</strain>
    </source>
</reference>